<dbReference type="EMBL" id="JQAX01000001">
    <property type="protein sequence ID" value="KRN33328.1"/>
    <property type="molecule type" value="Genomic_DNA"/>
</dbReference>
<keyword evidence="11 14" id="KW-0067">ATP-binding</keyword>
<evidence type="ECO:0000256" key="10">
    <source>
        <dbReference type="ARBA" id="ARBA00022777"/>
    </source>
</evidence>
<protein>
    <recommendedName>
        <fullName evidence="6 14">Pantothenate kinase</fullName>
        <ecNumber evidence="5 14">2.7.1.33</ecNumber>
    </recommendedName>
    <alternativeName>
        <fullName evidence="13 14">Pantothenic acid kinase</fullName>
    </alternativeName>
</protein>
<comment type="caution">
    <text evidence="17">The sequence shown here is derived from an EMBL/GenBank/DDBJ whole genome shotgun (WGS) entry which is preliminary data.</text>
</comment>
<dbReference type="STRING" id="1123500.GCA_000420365_00377"/>
<name>A0A0R2FYR5_9LACO</name>
<dbReference type="Pfam" id="PF00485">
    <property type="entry name" value="PRK"/>
    <property type="match status" value="1"/>
</dbReference>
<dbReference type="OrthoDB" id="1550976at2"/>
<evidence type="ECO:0000256" key="8">
    <source>
        <dbReference type="ARBA" id="ARBA00022679"/>
    </source>
</evidence>
<dbReference type="HAMAP" id="MF_00215">
    <property type="entry name" value="Pantothen_kinase_1"/>
    <property type="match status" value="1"/>
</dbReference>
<dbReference type="InterPro" id="IPR027417">
    <property type="entry name" value="P-loop_NTPase"/>
</dbReference>
<keyword evidence="8 14" id="KW-0808">Transferase</keyword>
<evidence type="ECO:0000256" key="3">
    <source>
        <dbReference type="ARBA" id="ARBA00005225"/>
    </source>
</evidence>
<dbReference type="GO" id="GO:0005737">
    <property type="term" value="C:cytoplasm"/>
    <property type="evidence" value="ECO:0007669"/>
    <property type="project" value="UniProtKB-SubCell"/>
</dbReference>
<evidence type="ECO:0000256" key="1">
    <source>
        <dbReference type="ARBA" id="ARBA00001206"/>
    </source>
</evidence>
<dbReference type="PATRIC" id="fig|1123500.6.peg.124"/>
<dbReference type="GO" id="GO:0015937">
    <property type="term" value="P:coenzyme A biosynthetic process"/>
    <property type="evidence" value="ECO:0007669"/>
    <property type="project" value="UniProtKB-UniRule"/>
</dbReference>
<comment type="catalytic activity">
    <reaction evidence="1 14 15">
        <text>(R)-pantothenate + ATP = (R)-4'-phosphopantothenate + ADP + H(+)</text>
        <dbReference type="Rhea" id="RHEA:16373"/>
        <dbReference type="ChEBI" id="CHEBI:10986"/>
        <dbReference type="ChEBI" id="CHEBI:15378"/>
        <dbReference type="ChEBI" id="CHEBI:29032"/>
        <dbReference type="ChEBI" id="CHEBI:30616"/>
        <dbReference type="ChEBI" id="CHEBI:456216"/>
        <dbReference type="EC" id="2.7.1.33"/>
    </reaction>
</comment>
<dbReference type="GO" id="GO:0004594">
    <property type="term" value="F:pantothenate kinase activity"/>
    <property type="evidence" value="ECO:0007669"/>
    <property type="project" value="UniProtKB-UniRule"/>
</dbReference>
<evidence type="ECO:0000256" key="15">
    <source>
        <dbReference type="RuleBase" id="RU003530"/>
    </source>
</evidence>
<keyword evidence="10 14" id="KW-0418">Kinase</keyword>
<dbReference type="GO" id="GO:0005524">
    <property type="term" value="F:ATP binding"/>
    <property type="evidence" value="ECO:0007669"/>
    <property type="project" value="UniProtKB-UniRule"/>
</dbReference>
<sequence>MKRVTMNYAVFPRAQWKTLGTPNPAIDKVDLDAAFLAQIKAFNDQISMGDVREIYVPLVKYIMLRYRQYLRDRDERQFFLDEASVASPFVIGIAGSVAVGKTTTAQLLQYLLQQVYGKENVNLTTTDGFLRSNADLAAAGLSQRKGFPESYDMPALLRFLDAIKDGAAQVSAPVYSHDISDVLAGETETFKRPKIFIIEGINTLQASPSSPVYLADYFDFSIYLDAETDLIEHWYLDRFVALLKKTAQANDPENYFYQWTKMPLEEALNRAKEVFEEINLPNLNHYILPTRERADLILHKTVGHIIDQVWLRKF</sequence>
<evidence type="ECO:0000259" key="16">
    <source>
        <dbReference type="Pfam" id="PF00485"/>
    </source>
</evidence>
<comment type="pathway">
    <text evidence="3 14 15">Cofactor biosynthesis; coenzyme A biosynthesis; CoA from (R)-pantothenate: step 1/5.</text>
</comment>
<dbReference type="CDD" id="cd02025">
    <property type="entry name" value="PanK"/>
    <property type="match status" value="1"/>
</dbReference>
<proteinExistence type="inferred from homology"/>
<dbReference type="EC" id="2.7.1.33" evidence="5 14"/>
<dbReference type="NCBIfam" id="TIGR00554">
    <property type="entry name" value="panK_bact"/>
    <property type="match status" value="1"/>
</dbReference>
<dbReference type="InterPro" id="IPR004566">
    <property type="entry name" value="PanK"/>
</dbReference>
<evidence type="ECO:0000313" key="18">
    <source>
        <dbReference type="Proteomes" id="UP000051296"/>
    </source>
</evidence>
<dbReference type="Gene3D" id="3.40.50.300">
    <property type="entry name" value="P-loop containing nucleotide triphosphate hydrolases"/>
    <property type="match status" value="1"/>
</dbReference>
<dbReference type="Proteomes" id="UP000051296">
    <property type="component" value="Unassembled WGS sequence"/>
</dbReference>
<dbReference type="AlphaFoldDB" id="A0A0R2FYR5"/>
<accession>A0A0R2FYR5</accession>
<reference evidence="17 18" key="1">
    <citation type="journal article" date="2015" name="Genome Announc.">
        <title>Expanding the biotechnology potential of lactobacilli through comparative genomics of 213 strains and associated genera.</title>
        <authorList>
            <person name="Sun Z."/>
            <person name="Harris H.M."/>
            <person name="McCann A."/>
            <person name="Guo C."/>
            <person name="Argimon S."/>
            <person name="Zhang W."/>
            <person name="Yang X."/>
            <person name="Jeffery I.B."/>
            <person name="Cooney J.C."/>
            <person name="Kagawa T.F."/>
            <person name="Liu W."/>
            <person name="Song Y."/>
            <person name="Salvetti E."/>
            <person name="Wrobel A."/>
            <person name="Rasinkangas P."/>
            <person name="Parkhill J."/>
            <person name="Rea M.C."/>
            <person name="O'Sullivan O."/>
            <person name="Ritari J."/>
            <person name="Douillard F.P."/>
            <person name="Paul Ross R."/>
            <person name="Yang R."/>
            <person name="Briner A.E."/>
            <person name="Felis G.E."/>
            <person name="de Vos W.M."/>
            <person name="Barrangou R."/>
            <person name="Klaenhammer T.R."/>
            <person name="Caufield P.W."/>
            <person name="Cui Y."/>
            <person name="Zhang H."/>
            <person name="O'Toole P.W."/>
        </authorList>
    </citation>
    <scope>NUCLEOTIDE SEQUENCE [LARGE SCALE GENOMIC DNA]</scope>
    <source>
        <strain evidence="17 18">DSM 20190</strain>
    </source>
</reference>
<comment type="similarity">
    <text evidence="4 14 15">Belongs to the prokaryotic pantothenate kinase family.</text>
</comment>
<organism evidence="17 18">
    <name type="scientific">Weissella halotolerans DSM 20190</name>
    <dbReference type="NCBI Taxonomy" id="1123500"/>
    <lineage>
        <taxon>Bacteria</taxon>
        <taxon>Bacillati</taxon>
        <taxon>Bacillota</taxon>
        <taxon>Bacilli</taxon>
        <taxon>Lactobacillales</taxon>
        <taxon>Lactobacillaceae</taxon>
        <taxon>Weissella</taxon>
    </lineage>
</organism>
<dbReference type="PIRSF" id="PIRSF000545">
    <property type="entry name" value="Pantothenate_kin"/>
    <property type="match status" value="1"/>
</dbReference>
<dbReference type="InParanoid" id="A0A0R2FYR5"/>
<evidence type="ECO:0000256" key="13">
    <source>
        <dbReference type="ARBA" id="ARBA00032866"/>
    </source>
</evidence>
<dbReference type="InterPro" id="IPR006083">
    <property type="entry name" value="PRK/URK"/>
</dbReference>
<keyword evidence="9 14" id="KW-0547">Nucleotide-binding</keyword>
<dbReference type="UniPathway" id="UPA00241">
    <property type="reaction ID" value="UER00352"/>
</dbReference>
<gene>
    <name evidence="14" type="primary">coaA</name>
    <name evidence="17" type="ORF">IV68_GL000126</name>
</gene>
<keyword evidence="12 14" id="KW-0173">Coenzyme A biosynthesis</keyword>
<evidence type="ECO:0000256" key="9">
    <source>
        <dbReference type="ARBA" id="ARBA00022741"/>
    </source>
</evidence>
<dbReference type="FunCoup" id="A0A0R2FYR5">
    <property type="interactions" value="152"/>
</dbReference>
<evidence type="ECO:0000256" key="7">
    <source>
        <dbReference type="ARBA" id="ARBA00022490"/>
    </source>
</evidence>
<keyword evidence="7 14" id="KW-0963">Cytoplasm</keyword>
<evidence type="ECO:0000256" key="11">
    <source>
        <dbReference type="ARBA" id="ARBA00022840"/>
    </source>
</evidence>
<evidence type="ECO:0000256" key="4">
    <source>
        <dbReference type="ARBA" id="ARBA00006087"/>
    </source>
</evidence>
<feature type="domain" description="Phosphoribulokinase/uridine kinase" evidence="16">
    <location>
        <begin position="90"/>
        <end position="238"/>
    </location>
</feature>
<dbReference type="eggNOG" id="COG1072">
    <property type="taxonomic scope" value="Bacteria"/>
</dbReference>
<dbReference type="PANTHER" id="PTHR10285">
    <property type="entry name" value="URIDINE KINASE"/>
    <property type="match status" value="1"/>
</dbReference>
<evidence type="ECO:0000256" key="12">
    <source>
        <dbReference type="ARBA" id="ARBA00022993"/>
    </source>
</evidence>
<comment type="subcellular location">
    <subcellularLocation>
        <location evidence="2 14 15">Cytoplasm</location>
    </subcellularLocation>
</comment>
<evidence type="ECO:0000256" key="6">
    <source>
        <dbReference type="ARBA" id="ARBA00015080"/>
    </source>
</evidence>
<dbReference type="SUPFAM" id="SSF52540">
    <property type="entry name" value="P-loop containing nucleoside triphosphate hydrolases"/>
    <property type="match status" value="1"/>
</dbReference>
<evidence type="ECO:0000256" key="2">
    <source>
        <dbReference type="ARBA" id="ARBA00004496"/>
    </source>
</evidence>
<evidence type="ECO:0000313" key="17">
    <source>
        <dbReference type="EMBL" id="KRN33328.1"/>
    </source>
</evidence>
<evidence type="ECO:0000256" key="14">
    <source>
        <dbReference type="HAMAP-Rule" id="MF_00215"/>
    </source>
</evidence>
<feature type="binding site" evidence="14">
    <location>
        <begin position="95"/>
        <end position="102"/>
    </location>
    <ligand>
        <name>ATP</name>
        <dbReference type="ChEBI" id="CHEBI:30616"/>
    </ligand>
</feature>
<keyword evidence="18" id="KW-1185">Reference proteome</keyword>
<evidence type="ECO:0000256" key="5">
    <source>
        <dbReference type="ARBA" id="ARBA00012102"/>
    </source>
</evidence>